<dbReference type="NCBIfam" id="TIGR00419">
    <property type="entry name" value="tim"/>
    <property type="match status" value="1"/>
</dbReference>
<feature type="binding site" evidence="6">
    <location>
        <begin position="7"/>
        <end position="9"/>
    </location>
    <ligand>
        <name>substrate</name>
    </ligand>
</feature>
<dbReference type="HAMAP" id="MF_00147_B">
    <property type="entry name" value="TIM_B"/>
    <property type="match status" value="1"/>
</dbReference>
<dbReference type="GO" id="GO:0046166">
    <property type="term" value="P:glyceraldehyde-3-phosphate biosynthetic process"/>
    <property type="evidence" value="ECO:0007669"/>
    <property type="project" value="TreeGrafter"/>
</dbReference>
<accession>A0A1F6MVQ2</accession>
<dbReference type="InterPro" id="IPR022896">
    <property type="entry name" value="TrioseP_Isoase_bac/euk"/>
</dbReference>
<comment type="similarity">
    <text evidence="1 6 7">Belongs to the triosephosphate isomerase family.</text>
</comment>
<dbReference type="UniPathway" id="UPA00109">
    <property type="reaction ID" value="UER00189"/>
</dbReference>
<evidence type="ECO:0000256" key="3">
    <source>
        <dbReference type="ARBA" id="ARBA00022490"/>
    </source>
</evidence>
<dbReference type="InterPro" id="IPR035990">
    <property type="entry name" value="TIM_sf"/>
</dbReference>
<organism evidence="8 9">
    <name type="scientific">Candidatus Magasanikbacteria bacterium RIFCSPLOWO2_12_FULL_43_12</name>
    <dbReference type="NCBI Taxonomy" id="1798692"/>
    <lineage>
        <taxon>Bacteria</taxon>
        <taxon>Candidatus Magasanikiibacteriota</taxon>
    </lineage>
</organism>
<evidence type="ECO:0000256" key="6">
    <source>
        <dbReference type="HAMAP-Rule" id="MF_00147"/>
    </source>
</evidence>
<feature type="binding site" evidence="6">
    <location>
        <position position="170"/>
    </location>
    <ligand>
        <name>substrate</name>
    </ligand>
</feature>
<dbReference type="AlphaFoldDB" id="A0A1F6MVQ2"/>
<comment type="pathway">
    <text evidence="6 7">Carbohydrate biosynthesis; gluconeogenesis.</text>
</comment>
<dbReference type="UniPathway" id="UPA00138"/>
<dbReference type="GO" id="GO:0004807">
    <property type="term" value="F:triose-phosphate isomerase activity"/>
    <property type="evidence" value="ECO:0007669"/>
    <property type="project" value="UniProtKB-UniRule"/>
</dbReference>
<dbReference type="EC" id="5.3.1.1" evidence="6 7"/>
<dbReference type="GO" id="GO:0005829">
    <property type="term" value="C:cytosol"/>
    <property type="evidence" value="ECO:0007669"/>
    <property type="project" value="TreeGrafter"/>
</dbReference>
<dbReference type="PANTHER" id="PTHR21139">
    <property type="entry name" value="TRIOSEPHOSPHATE ISOMERASE"/>
    <property type="match status" value="1"/>
</dbReference>
<comment type="catalytic activity">
    <reaction evidence="6 7">
        <text>D-glyceraldehyde 3-phosphate = dihydroxyacetone phosphate</text>
        <dbReference type="Rhea" id="RHEA:18585"/>
        <dbReference type="ChEBI" id="CHEBI:57642"/>
        <dbReference type="ChEBI" id="CHEBI:59776"/>
        <dbReference type="EC" id="5.3.1.1"/>
    </reaction>
</comment>
<dbReference type="InterPro" id="IPR020861">
    <property type="entry name" value="Triosephosphate_isomerase_AS"/>
</dbReference>
<protein>
    <recommendedName>
        <fullName evidence="6 7">Triosephosphate isomerase</fullName>
        <shortName evidence="6">TIM</shortName>
        <shortName evidence="6">TPI</shortName>
        <ecNumber evidence="6 7">5.3.1.1</ecNumber>
    </recommendedName>
    <alternativeName>
        <fullName evidence="6">Triose-phosphate isomerase</fullName>
    </alternativeName>
</protein>
<comment type="subcellular location">
    <subcellularLocation>
        <location evidence="6 7">Cytoplasm</location>
    </subcellularLocation>
</comment>
<dbReference type="GO" id="GO:0019563">
    <property type="term" value="P:glycerol catabolic process"/>
    <property type="evidence" value="ECO:0007669"/>
    <property type="project" value="TreeGrafter"/>
</dbReference>
<keyword evidence="4 6" id="KW-0324">Glycolysis</keyword>
<feature type="binding site" evidence="6">
    <location>
        <begin position="227"/>
        <end position="228"/>
    </location>
    <ligand>
        <name>substrate</name>
    </ligand>
</feature>
<evidence type="ECO:0000256" key="4">
    <source>
        <dbReference type="ARBA" id="ARBA00023152"/>
    </source>
</evidence>
<proteinExistence type="inferred from homology"/>
<dbReference type="InterPro" id="IPR013785">
    <property type="entry name" value="Aldolase_TIM"/>
</dbReference>
<dbReference type="SUPFAM" id="SSF51351">
    <property type="entry name" value="Triosephosphate isomerase (TIM)"/>
    <property type="match status" value="1"/>
</dbReference>
<comment type="subunit">
    <text evidence="6 7">Homodimer.</text>
</comment>
<comment type="function">
    <text evidence="6">Involved in the gluconeogenesis. Catalyzes stereospecifically the conversion of dihydroxyacetone phosphate (DHAP) to D-glyceraldehyde-3-phosphate (G3P).</text>
</comment>
<sequence>MKYVFGNWKMYLDFEESVILAQALVEESFNKEKNEVAIFPSTLAAREVIMCLNGSRIAAGAQDVAWVSKGAYTGAVSAHMFKSAGCKYALVGHSERRYVFNESDDDVRKKIEACLDAGLIPVVCVGETQEDLNENKREYRLKKQLMKAFEGLQINGGKVMVAYEPVWAIGSGKPCGPDEADSVHGWIKLEVKQYLGQDIPVLYGGSVNPENVVSYAARDVIDGVLVGGASTKLESFVKLINYV</sequence>
<dbReference type="CDD" id="cd00311">
    <property type="entry name" value="TIM"/>
    <property type="match status" value="1"/>
</dbReference>
<feature type="active site" description="Electrophile" evidence="6">
    <location>
        <position position="93"/>
    </location>
</feature>
<reference evidence="8 9" key="1">
    <citation type="journal article" date="2016" name="Nat. Commun.">
        <title>Thousands of microbial genomes shed light on interconnected biogeochemical processes in an aquifer system.</title>
        <authorList>
            <person name="Anantharaman K."/>
            <person name="Brown C.T."/>
            <person name="Hug L.A."/>
            <person name="Sharon I."/>
            <person name="Castelle C.J."/>
            <person name="Probst A.J."/>
            <person name="Thomas B.C."/>
            <person name="Singh A."/>
            <person name="Wilkins M.J."/>
            <person name="Karaoz U."/>
            <person name="Brodie E.L."/>
            <person name="Williams K.H."/>
            <person name="Hubbard S.S."/>
            <person name="Banfield J.F."/>
        </authorList>
    </citation>
    <scope>NUCLEOTIDE SEQUENCE [LARGE SCALE GENOMIC DNA]</scope>
</reference>
<evidence type="ECO:0000256" key="7">
    <source>
        <dbReference type="RuleBase" id="RU363013"/>
    </source>
</evidence>
<feature type="active site" description="Proton acceptor" evidence="6">
    <location>
        <position position="164"/>
    </location>
</feature>
<feature type="binding site" evidence="6">
    <location>
        <position position="206"/>
    </location>
    <ligand>
        <name>substrate</name>
    </ligand>
</feature>
<evidence type="ECO:0000313" key="8">
    <source>
        <dbReference type="EMBL" id="OGH75785.1"/>
    </source>
</evidence>
<evidence type="ECO:0000256" key="5">
    <source>
        <dbReference type="ARBA" id="ARBA00023235"/>
    </source>
</evidence>
<dbReference type="PROSITE" id="PS00171">
    <property type="entry name" value="TIM_1"/>
    <property type="match status" value="1"/>
</dbReference>
<dbReference type="Pfam" id="PF00121">
    <property type="entry name" value="TIM"/>
    <property type="match status" value="1"/>
</dbReference>
<keyword evidence="5 6" id="KW-0413">Isomerase</keyword>
<comment type="caution">
    <text evidence="8">The sequence shown here is derived from an EMBL/GenBank/DDBJ whole genome shotgun (WGS) entry which is preliminary data.</text>
</comment>
<dbReference type="GO" id="GO:0006094">
    <property type="term" value="P:gluconeogenesis"/>
    <property type="evidence" value="ECO:0007669"/>
    <property type="project" value="UniProtKB-UniRule"/>
</dbReference>
<keyword evidence="2 6" id="KW-0312">Gluconeogenesis</keyword>
<gene>
    <name evidence="6" type="primary">tpiA</name>
    <name evidence="8" type="ORF">A3G00_01975</name>
</gene>
<evidence type="ECO:0000256" key="2">
    <source>
        <dbReference type="ARBA" id="ARBA00022432"/>
    </source>
</evidence>
<keyword evidence="3 6" id="KW-0963">Cytoplasm</keyword>
<dbReference type="STRING" id="1798692.A3G00_01975"/>
<dbReference type="GO" id="GO:0006096">
    <property type="term" value="P:glycolytic process"/>
    <property type="evidence" value="ECO:0007669"/>
    <property type="project" value="UniProtKB-UniRule"/>
</dbReference>
<dbReference type="InterPro" id="IPR000652">
    <property type="entry name" value="Triosephosphate_isomerase"/>
</dbReference>
<name>A0A1F6MVQ2_9BACT</name>
<evidence type="ECO:0000313" key="9">
    <source>
        <dbReference type="Proteomes" id="UP000178347"/>
    </source>
</evidence>
<dbReference type="Gene3D" id="3.20.20.70">
    <property type="entry name" value="Aldolase class I"/>
    <property type="match status" value="1"/>
</dbReference>
<dbReference type="EMBL" id="MFQN01000001">
    <property type="protein sequence ID" value="OGH75785.1"/>
    <property type="molecule type" value="Genomic_DNA"/>
</dbReference>
<dbReference type="PROSITE" id="PS51440">
    <property type="entry name" value="TIM_2"/>
    <property type="match status" value="1"/>
</dbReference>
<evidence type="ECO:0000256" key="1">
    <source>
        <dbReference type="ARBA" id="ARBA00007422"/>
    </source>
</evidence>
<comment type="pathway">
    <text evidence="6 7">Carbohydrate degradation; glycolysis; D-glyceraldehyde 3-phosphate from glycerone phosphate: step 1/1.</text>
</comment>
<dbReference type="PANTHER" id="PTHR21139:SF42">
    <property type="entry name" value="TRIOSEPHOSPHATE ISOMERASE"/>
    <property type="match status" value="1"/>
</dbReference>
<dbReference type="Proteomes" id="UP000178347">
    <property type="component" value="Unassembled WGS sequence"/>
</dbReference>